<dbReference type="InterPro" id="IPR043129">
    <property type="entry name" value="ATPase_NBD"/>
</dbReference>
<evidence type="ECO:0000256" key="3">
    <source>
        <dbReference type="ARBA" id="ARBA00022741"/>
    </source>
</evidence>
<dbReference type="GO" id="GO:0005829">
    <property type="term" value="C:cytosol"/>
    <property type="evidence" value="ECO:0007669"/>
    <property type="project" value="TreeGrafter"/>
</dbReference>
<name>A0A8B2NX06_9HYPH</name>
<dbReference type="AlphaFoldDB" id="A0A8B2NX06"/>
<dbReference type="GO" id="GO:0004370">
    <property type="term" value="F:glycerol kinase activity"/>
    <property type="evidence" value="ECO:0007669"/>
    <property type="project" value="TreeGrafter"/>
</dbReference>
<comment type="similarity">
    <text evidence="1 7">Belongs to the FGGY kinase family.</text>
</comment>
<protein>
    <recommendedName>
        <fullName evidence="6">ATP:glycerol 3-phosphotransferase</fullName>
    </recommendedName>
</protein>
<keyword evidence="4 7" id="KW-0418">Kinase</keyword>
<dbReference type="Gene3D" id="3.30.420.40">
    <property type="match status" value="2"/>
</dbReference>
<organism evidence="10 11">
    <name type="scientific">Acuticoccus sediminis</name>
    <dbReference type="NCBI Taxonomy" id="2184697"/>
    <lineage>
        <taxon>Bacteria</taxon>
        <taxon>Pseudomonadati</taxon>
        <taxon>Pseudomonadota</taxon>
        <taxon>Alphaproteobacteria</taxon>
        <taxon>Hyphomicrobiales</taxon>
        <taxon>Amorphaceae</taxon>
        <taxon>Acuticoccus</taxon>
    </lineage>
</organism>
<comment type="caution">
    <text evidence="10">The sequence shown here is derived from an EMBL/GenBank/DDBJ whole genome shotgun (WGS) entry which is preliminary data.</text>
</comment>
<evidence type="ECO:0000256" key="1">
    <source>
        <dbReference type="ARBA" id="ARBA00009156"/>
    </source>
</evidence>
<keyword evidence="5" id="KW-0067">ATP-binding</keyword>
<dbReference type="Pfam" id="PF00370">
    <property type="entry name" value="FGGY_N"/>
    <property type="match status" value="1"/>
</dbReference>
<gene>
    <name evidence="10" type="ORF">DLJ53_05380</name>
</gene>
<dbReference type="GO" id="GO:0005524">
    <property type="term" value="F:ATP binding"/>
    <property type="evidence" value="ECO:0007669"/>
    <property type="project" value="UniProtKB-KW"/>
</dbReference>
<dbReference type="EMBL" id="QHHQ01000001">
    <property type="protein sequence ID" value="RAI03903.1"/>
    <property type="molecule type" value="Genomic_DNA"/>
</dbReference>
<dbReference type="PANTHER" id="PTHR10196">
    <property type="entry name" value="SUGAR KINASE"/>
    <property type="match status" value="1"/>
</dbReference>
<sequence>MTVLAIDQGTTSTRAVLVGPDGTTTPLLSREHRQSYPQPGWVEHDGEELLADIAACLDAAGGHGVAAVGLDNQGESCLAWDADTGRPLCPVIVWQDDRTRAATDRLRADGYEALVGERAGLPLDPYFSAAKLGWIVRNVPEAARLAEAGRLRLGTTDAFFRDRLTGRFETDVATASRTSLMALDTCAWDTDLCTIFGVPVEALPPIGPTSGDLGRVRCGEAEVPFTASIVDQQAALYGHGCRAPGEAKITCGTGAFLLAVTGSRPAAWSGALPTVLWQRSGEAPVFGLDGGVYAAAAAVNWARRIGLFQDFAEINRFDAPPAIGRGLAFVPALAGLACPHWDRSARGAFVGLSLDTTAADMIQAILEGIALRIAEVAHAIAAVHPLASPIPVDGGMSANPAFVSMLANALGCDVRIADAPDVTAAGTAALAAEAIGRPIAPPRTGRVVAATAPDPDAATRFAAAVAASRQFAATTRT</sequence>
<dbReference type="RefSeq" id="WP_111342965.1">
    <property type="nucleotide sequence ID" value="NZ_QHHQ01000001.1"/>
</dbReference>
<evidence type="ECO:0000313" key="11">
    <source>
        <dbReference type="Proteomes" id="UP000249590"/>
    </source>
</evidence>
<dbReference type="InterPro" id="IPR000577">
    <property type="entry name" value="Carb_kinase_FGGY"/>
</dbReference>
<evidence type="ECO:0000259" key="8">
    <source>
        <dbReference type="Pfam" id="PF00370"/>
    </source>
</evidence>
<dbReference type="Pfam" id="PF02782">
    <property type="entry name" value="FGGY_C"/>
    <property type="match status" value="1"/>
</dbReference>
<feature type="domain" description="Carbohydrate kinase FGGY C-terminal" evidence="9">
    <location>
        <begin position="247"/>
        <end position="433"/>
    </location>
</feature>
<dbReference type="PROSITE" id="PS00445">
    <property type="entry name" value="FGGY_KINASES_2"/>
    <property type="match status" value="1"/>
</dbReference>
<dbReference type="InterPro" id="IPR018483">
    <property type="entry name" value="Carb_kinase_FGGY_CS"/>
</dbReference>
<keyword evidence="3" id="KW-0547">Nucleotide-binding</keyword>
<dbReference type="GO" id="GO:0019563">
    <property type="term" value="P:glycerol catabolic process"/>
    <property type="evidence" value="ECO:0007669"/>
    <property type="project" value="TreeGrafter"/>
</dbReference>
<keyword evidence="2 7" id="KW-0808">Transferase</keyword>
<dbReference type="Proteomes" id="UP000249590">
    <property type="component" value="Unassembled WGS sequence"/>
</dbReference>
<accession>A0A8B2NX06</accession>
<evidence type="ECO:0000256" key="2">
    <source>
        <dbReference type="ARBA" id="ARBA00022679"/>
    </source>
</evidence>
<dbReference type="InterPro" id="IPR018484">
    <property type="entry name" value="FGGY_N"/>
</dbReference>
<keyword evidence="11" id="KW-1185">Reference proteome</keyword>
<evidence type="ECO:0000256" key="4">
    <source>
        <dbReference type="ARBA" id="ARBA00022777"/>
    </source>
</evidence>
<evidence type="ECO:0000256" key="6">
    <source>
        <dbReference type="ARBA" id="ARBA00043149"/>
    </source>
</evidence>
<dbReference type="PANTHER" id="PTHR10196:SF69">
    <property type="entry name" value="GLYCEROL KINASE"/>
    <property type="match status" value="1"/>
</dbReference>
<evidence type="ECO:0000256" key="7">
    <source>
        <dbReference type="RuleBase" id="RU003733"/>
    </source>
</evidence>
<dbReference type="SUPFAM" id="SSF53067">
    <property type="entry name" value="Actin-like ATPase domain"/>
    <property type="match status" value="2"/>
</dbReference>
<evidence type="ECO:0000259" key="9">
    <source>
        <dbReference type="Pfam" id="PF02782"/>
    </source>
</evidence>
<proteinExistence type="inferred from homology"/>
<reference evidence="10 11" key="1">
    <citation type="submission" date="2018-05" db="EMBL/GenBank/DDBJ databases">
        <title>Acuticoccus sediminis sp. nov., isolated from deep-sea sediment of Indian Ocean.</title>
        <authorList>
            <person name="Liu X."/>
            <person name="Lai Q."/>
            <person name="Du Y."/>
            <person name="Sun F."/>
            <person name="Zhang X."/>
            <person name="Wang S."/>
            <person name="Shao Z."/>
        </authorList>
    </citation>
    <scope>NUCLEOTIDE SEQUENCE [LARGE SCALE GENOMIC DNA]</scope>
    <source>
        <strain evidence="10 11">PTG4-2</strain>
    </source>
</reference>
<dbReference type="InterPro" id="IPR018485">
    <property type="entry name" value="FGGY_C"/>
</dbReference>
<evidence type="ECO:0000313" key="10">
    <source>
        <dbReference type="EMBL" id="RAI03903.1"/>
    </source>
</evidence>
<dbReference type="OrthoDB" id="9805576at2"/>
<evidence type="ECO:0000256" key="5">
    <source>
        <dbReference type="ARBA" id="ARBA00022840"/>
    </source>
</evidence>
<feature type="domain" description="Carbohydrate kinase FGGY N-terminal" evidence="8">
    <location>
        <begin position="3"/>
        <end position="238"/>
    </location>
</feature>
<dbReference type="PIRSF" id="PIRSF000538">
    <property type="entry name" value="GlpK"/>
    <property type="match status" value="1"/>
</dbReference>